<keyword evidence="2" id="KW-0472">Membrane</keyword>
<dbReference type="GO" id="GO:0060478">
    <property type="term" value="P:acrosomal vesicle exocytosis"/>
    <property type="evidence" value="ECO:0007669"/>
    <property type="project" value="InterPro"/>
</dbReference>
<dbReference type="InParanoid" id="A0A6P6F4S0"/>
<feature type="region of interest" description="Disordered" evidence="1">
    <location>
        <begin position="203"/>
        <end position="239"/>
    </location>
</feature>
<evidence type="ECO:0000313" key="3">
    <source>
        <dbReference type="Proteomes" id="UP000515203"/>
    </source>
</evidence>
<protein>
    <submittedName>
        <fullName evidence="4">Equatorin</fullName>
    </submittedName>
</protein>
<dbReference type="GO" id="GO:0002081">
    <property type="term" value="C:outer acrosomal membrane"/>
    <property type="evidence" value="ECO:0007669"/>
    <property type="project" value="TreeGrafter"/>
</dbReference>
<name>A0A6P6F4S0_OCTDE</name>
<dbReference type="PANTHER" id="PTHR36874">
    <property type="entry name" value="EQUATORIN"/>
    <property type="match status" value="1"/>
</dbReference>
<gene>
    <name evidence="4" type="primary">Eqtn</name>
</gene>
<dbReference type="GeneID" id="101568866"/>
<keyword evidence="2" id="KW-1133">Transmembrane helix</keyword>
<dbReference type="FunCoup" id="A0A6P6F4S0">
    <property type="interactions" value="52"/>
</dbReference>
<keyword evidence="2" id="KW-0812">Transmembrane</keyword>
<dbReference type="GO" id="GO:0007342">
    <property type="term" value="P:fusion of sperm to egg plasma membrane involved in single fertilization"/>
    <property type="evidence" value="ECO:0007669"/>
    <property type="project" value="InterPro"/>
</dbReference>
<evidence type="ECO:0000256" key="2">
    <source>
        <dbReference type="SAM" id="Phobius"/>
    </source>
</evidence>
<dbReference type="Proteomes" id="UP000515203">
    <property type="component" value="Unplaced"/>
</dbReference>
<dbReference type="GO" id="GO:0005886">
    <property type="term" value="C:plasma membrane"/>
    <property type="evidence" value="ECO:0007669"/>
    <property type="project" value="InterPro"/>
</dbReference>
<evidence type="ECO:0000256" key="1">
    <source>
        <dbReference type="SAM" id="MobiDB-lite"/>
    </source>
</evidence>
<dbReference type="OrthoDB" id="9530648at2759"/>
<evidence type="ECO:0000313" key="4">
    <source>
        <dbReference type="RefSeq" id="XP_023579258.1"/>
    </source>
</evidence>
<dbReference type="CTD" id="54586"/>
<dbReference type="GO" id="GO:0002079">
    <property type="term" value="C:inner acrosomal membrane"/>
    <property type="evidence" value="ECO:0007669"/>
    <property type="project" value="TreeGrafter"/>
</dbReference>
<dbReference type="RefSeq" id="XP_023579258.1">
    <property type="nucleotide sequence ID" value="XM_023723490.1"/>
</dbReference>
<reference evidence="4" key="1">
    <citation type="submission" date="2025-08" db="UniProtKB">
        <authorList>
            <consortium name="RefSeq"/>
        </authorList>
    </citation>
    <scope>IDENTIFICATION</scope>
</reference>
<feature type="compositionally biased region" description="Basic and acidic residues" evidence="1">
    <location>
        <begin position="217"/>
        <end position="230"/>
    </location>
</feature>
<sequence length="263" mass="29100">MAHNFATHGEKNMDDIPANEKTGNYYKDIKQYVFTTQNPNGTVFEISVRATTDLSLSLKNSGISATLADKNFEEEDDEGFLRNKQKTTPNVPAFWTMLAKAINGSTAVTGGGNQLLQPIPGSDVNSTNVEEKLSNLEALKLKLMVGIALMTLLIFIPLLIFCIITLHRLKQLSHKYNQSQYSIDPELAVLSYFQPSEGVSDMSFSKSADSSTQIERTPSDLRQPRTRMPEDIAEPDLAVQPEESELLINEEANEAANEGNDVQ</sequence>
<organism evidence="3 4">
    <name type="scientific">Octodon degus</name>
    <name type="common">Degu</name>
    <name type="synonym">Sciurus degus</name>
    <dbReference type="NCBI Taxonomy" id="10160"/>
    <lineage>
        <taxon>Eukaryota</taxon>
        <taxon>Metazoa</taxon>
        <taxon>Chordata</taxon>
        <taxon>Craniata</taxon>
        <taxon>Vertebrata</taxon>
        <taxon>Euteleostomi</taxon>
        <taxon>Mammalia</taxon>
        <taxon>Eutheria</taxon>
        <taxon>Euarchontoglires</taxon>
        <taxon>Glires</taxon>
        <taxon>Rodentia</taxon>
        <taxon>Hystricomorpha</taxon>
        <taxon>Octodontidae</taxon>
        <taxon>Octodon</taxon>
    </lineage>
</organism>
<proteinExistence type="predicted"/>
<dbReference type="InterPro" id="IPR029282">
    <property type="entry name" value="Eqtn/Afaf"/>
</dbReference>
<keyword evidence="3" id="KW-1185">Reference proteome</keyword>
<dbReference type="Pfam" id="PF15339">
    <property type="entry name" value="Afaf"/>
    <property type="match status" value="1"/>
</dbReference>
<dbReference type="PANTHER" id="PTHR36874:SF1">
    <property type="entry name" value="EQUATORIN"/>
    <property type="match status" value="1"/>
</dbReference>
<dbReference type="GO" id="GO:0006897">
    <property type="term" value="P:endocytosis"/>
    <property type="evidence" value="ECO:0007669"/>
    <property type="project" value="InterPro"/>
</dbReference>
<accession>A0A6P6F4S0</accession>
<dbReference type="AlphaFoldDB" id="A0A6P6F4S0"/>
<feature type="transmembrane region" description="Helical" evidence="2">
    <location>
        <begin position="143"/>
        <end position="166"/>
    </location>
</feature>